<dbReference type="OrthoDB" id="4537997at2"/>
<dbReference type="GO" id="GO:0003950">
    <property type="term" value="F:NAD+ poly-ADP-ribosyltransferase activity"/>
    <property type="evidence" value="ECO:0007669"/>
    <property type="project" value="InterPro"/>
</dbReference>
<dbReference type="Proteomes" id="UP000321580">
    <property type="component" value="Unassembled WGS sequence"/>
</dbReference>
<sequence length="184" mass="20618">MEKHKCTRISKLLSLALRHKPEQLGLELDRAGWADVGLLLQRLAAVGLPLSREELESLVRENNKQRFRFSGDGQRIRANQGHSIPVDLQLEQLEPPSVLFHGTALRNLGPIQEKGLCRQQRQHVHLSADEATALQVGSRHGQPIVLRVAAGEMHRQGFAFFKSDNGVWLTGHVPPAFFSFDRNA</sequence>
<proteinExistence type="inferred from homology"/>
<dbReference type="RefSeq" id="WP_147169510.1">
    <property type="nucleotide sequence ID" value="NZ_VOOR01000078.1"/>
</dbReference>
<dbReference type="GO" id="GO:0006388">
    <property type="term" value="P:tRNA splicing, via endonucleolytic cleavage and ligation"/>
    <property type="evidence" value="ECO:0007669"/>
    <property type="project" value="UniProtKB-UniRule"/>
</dbReference>
<protein>
    <recommendedName>
        <fullName evidence="5">Probable RNA 2'-phosphotransferase</fullName>
        <ecNumber evidence="5">2.7.1.-</ecNumber>
    </recommendedName>
</protein>
<dbReference type="Gene3D" id="3.20.170.30">
    <property type="match status" value="1"/>
</dbReference>
<dbReference type="PANTHER" id="PTHR12684:SF2">
    <property type="entry name" value="TRNA 2'-PHOSPHOTRANSFERASE 1"/>
    <property type="match status" value="1"/>
</dbReference>
<dbReference type="Gene3D" id="1.10.10.970">
    <property type="entry name" value="RNA 2'-phosphotransferase, Tpt1/KptA family, N-terminal domain"/>
    <property type="match status" value="1"/>
</dbReference>
<dbReference type="InterPro" id="IPR042080">
    <property type="entry name" value="RNA_2'-PTrans_N"/>
</dbReference>
<evidence type="ECO:0000256" key="5">
    <source>
        <dbReference type="HAMAP-Rule" id="MF_00299"/>
    </source>
</evidence>
<evidence type="ECO:0000256" key="3">
    <source>
        <dbReference type="ARBA" id="ARBA00023027"/>
    </source>
</evidence>
<dbReference type="InterPro" id="IPR002745">
    <property type="entry name" value="Ptrans_KptA/Tpt1"/>
</dbReference>
<evidence type="ECO:0000256" key="1">
    <source>
        <dbReference type="ARBA" id="ARBA00009836"/>
    </source>
</evidence>
<dbReference type="NCBIfam" id="NF002014">
    <property type="entry name" value="PRK00819.1-4"/>
    <property type="match status" value="1"/>
</dbReference>
<dbReference type="HAMAP" id="MF_00299">
    <property type="entry name" value="KptA"/>
    <property type="match status" value="1"/>
</dbReference>
<dbReference type="SUPFAM" id="SSF56399">
    <property type="entry name" value="ADP-ribosylation"/>
    <property type="match status" value="1"/>
</dbReference>
<reference evidence="6 7" key="1">
    <citation type="submission" date="2019-08" db="EMBL/GenBank/DDBJ databases">
        <title>Genome of Phaeodactylibacter luteus.</title>
        <authorList>
            <person name="Bowman J.P."/>
        </authorList>
    </citation>
    <scope>NUCLEOTIDE SEQUENCE [LARGE SCALE GENOMIC DNA]</scope>
    <source>
        <strain evidence="6 7">KCTC 42180</strain>
    </source>
</reference>
<accession>A0A5C6RFQ1</accession>
<evidence type="ECO:0000313" key="6">
    <source>
        <dbReference type="EMBL" id="TXB60540.1"/>
    </source>
</evidence>
<comment type="function">
    <text evidence="4 5">Removes the 2'-phosphate from RNA via an intermediate in which the phosphate is ADP-ribosylated by NAD followed by a presumed transesterification to release the RNA and generate ADP-ribose 1''-2''-cyclic phosphate (APPR&gt;P). May function as an ADP-ribosylase.</text>
</comment>
<dbReference type="GO" id="GO:0000215">
    <property type="term" value="F:tRNA 2'-phosphotransferase activity"/>
    <property type="evidence" value="ECO:0007669"/>
    <property type="project" value="TreeGrafter"/>
</dbReference>
<dbReference type="EMBL" id="VOOR01000078">
    <property type="protein sequence ID" value="TXB60540.1"/>
    <property type="molecule type" value="Genomic_DNA"/>
</dbReference>
<keyword evidence="7" id="KW-1185">Reference proteome</keyword>
<dbReference type="InterPro" id="IPR022928">
    <property type="entry name" value="RNA_2'-PTrans_KptA"/>
</dbReference>
<dbReference type="InterPro" id="IPR042081">
    <property type="entry name" value="RNA_2'-PTrans_C"/>
</dbReference>
<evidence type="ECO:0000256" key="4">
    <source>
        <dbReference type="ARBA" id="ARBA00025212"/>
    </source>
</evidence>
<dbReference type="AlphaFoldDB" id="A0A5C6RFQ1"/>
<evidence type="ECO:0000256" key="2">
    <source>
        <dbReference type="ARBA" id="ARBA00022679"/>
    </source>
</evidence>
<dbReference type="Pfam" id="PF01885">
    <property type="entry name" value="PTS_2-RNA"/>
    <property type="match status" value="1"/>
</dbReference>
<gene>
    <name evidence="5" type="primary">kptA</name>
    <name evidence="6" type="ORF">FRY97_20585</name>
</gene>
<comment type="similarity">
    <text evidence="1 5">Belongs to the KptA/TPT1 family.</text>
</comment>
<keyword evidence="3 5" id="KW-0520">NAD</keyword>
<dbReference type="PANTHER" id="PTHR12684">
    <property type="entry name" value="PUTATIVE PHOSPHOTRANSFERASE"/>
    <property type="match status" value="1"/>
</dbReference>
<organism evidence="6 7">
    <name type="scientific">Phaeodactylibacter luteus</name>
    <dbReference type="NCBI Taxonomy" id="1564516"/>
    <lineage>
        <taxon>Bacteria</taxon>
        <taxon>Pseudomonadati</taxon>
        <taxon>Bacteroidota</taxon>
        <taxon>Saprospiria</taxon>
        <taxon>Saprospirales</taxon>
        <taxon>Haliscomenobacteraceae</taxon>
        <taxon>Phaeodactylibacter</taxon>
    </lineage>
</organism>
<evidence type="ECO:0000313" key="7">
    <source>
        <dbReference type="Proteomes" id="UP000321580"/>
    </source>
</evidence>
<dbReference type="EC" id="2.7.1.-" evidence="5"/>
<keyword evidence="2 5" id="KW-0808">Transferase</keyword>
<name>A0A5C6RFQ1_9BACT</name>
<comment type="caution">
    <text evidence="6">The sequence shown here is derived from an EMBL/GenBank/DDBJ whole genome shotgun (WGS) entry which is preliminary data.</text>
</comment>